<comment type="caution">
    <text evidence="3">The sequence shown here is derived from an EMBL/GenBank/DDBJ whole genome shotgun (WGS) entry which is preliminary data.</text>
</comment>
<protein>
    <submittedName>
        <fullName evidence="4">Conjugal transfer pilus assembly protein TraE</fullName>
    </submittedName>
    <submittedName>
        <fullName evidence="3">Conjugal transfer protein</fullName>
    </submittedName>
</protein>
<dbReference type="Proteomes" id="UP000078356">
    <property type="component" value="Unassembled WGS sequence"/>
</dbReference>
<keyword evidence="2" id="KW-0812">Transmembrane</keyword>
<dbReference type="RefSeq" id="WP_064306967.1">
    <property type="nucleotide sequence ID" value="NZ_FMWB01000030.1"/>
</dbReference>
<dbReference type="Pfam" id="PF05309">
    <property type="entry name" value="TraE"/>
    <property type="match status" value="1"/>
</dbReference>
<keyword evidence="2" id="KW-1133">Transmembrane helix</keyword>
<organism evidence="3 5">
    <name type="scientific">Pseudomonas oryzihabitans</name>
    <dbReference type="NCBI Taxonomy" id="47885"/>
    <lineage>
        <taxon>Bacteria</taxon>
        <taxon>Pseudomonadati</taxon>
        <taxon>Pseudomonadota</taxon>
        <taxon>Gammaproteobacteria</taxon>
        <taxon>Pseudomonadales</taxon>
        <taxon>Pseudomonadaceae</taxon>
        <taxon>Pseudomonas</taxon>
    </lineage>
</organism>
<feature type="region of interest" description="Disordered" evidence="1">
    <location>
        <begin position="187"/>
        <end position="212"/>
    </location>
</feature>
<proteinExistence type="predicted"/>
<sequence>MLYGKFKNTYRGTMSENAFLRKIIVALILVEVLTVIGWLRKSTVVDMQPPTLAERAWVDQDRASDSYVSAWALYIADRLGNVNPKSAEIIKATLEPLLANDIYQDVLNKIDSQVRQIRQDRVTLEFEPRQVLQDKQDATKYFIVGKSKMTGPSGQPKQLDMTYEIELKIKNYKPVIAYLSVYEGAPRTEEVRNREAKAADTRKRLEQQRNEN</sequence>
<dbReference type="EMBL" id="FMWB01000030">
    <property type="protein sequence ID" value="SCZ48718.1"/>
    <property type="molecule type" value="Genomic_DNA"/>
</dbReference>
<feature type="transmembrane region" description="Helical" evidence="2">
    <location>
        <begin position="20"/>
        <end position="39"/>
    </location>
</feature>
<accession>A0A1G5PH83</accession>
<reference evidence="4" key="2">
    <citation type="submission" date="2016-10" db="EMBL/GenBank/DDBJ databases">
        <authorList>
            <person name="Varghese N."/>
            <person name="Submissions S."/>
        </authorList>
    </citation>
    <scope>NUCLEOTIDE SEQUENCE</scope>
    <source>
        <strain evidence="4">DSM 15758</strain>
    </source>
</reference>
<keyword evidence="2" id="KW-0472">Membrane</keyword>
<reference evidence="3 5" key="1">
    <citation type="submission" date="2016-04" db="EMBL/GenBank/DDBJ databases">
        <title>Draft Genome Sequences of Staphylococcus capitis Strain H36, S. capitis Strain H65, S. cohnii Strain H62, S. hominis Strain H69, Mycobacterium iranicum Strain H39, Plantibacter sp. Strain H53, Pseudomonas oryzihabitans Strain H72, and Microbacterium sp. Strain H83, isolated from residential settings.</title>
        <authorList>
            <person name="Lymperopoulou D."/>
            <person name="Adams R.I."/>
            <person name="Lindow S."/>
            <person name="Coil D.A."/>
            <person name="Jospin G."/>
            <person name="Eisen J.A."/>
        </authorList>
    </citation>
    <scope>NUCLEOTIDE SEQUENCE [LARGE SCALE GENOMIC DNA]</scope>
    <source>
        <strain evidence="3 5">H72</strain>
    </source>
</reference>
<dbReference type="OrthoDB" id="7405099at2"/>
<dbReference type="Proteomes" id="UP000183046">
    <property type="component" value="Unassembled WGS sequence"/>
</dbReference>
<evidence type="ECO:0000313" key="5">
    <source>
        <dbReference type="Proteomes" id="UP000078356"/>
    </source>
</evidence>
<reference evidence="6" key="3">
    <citation type="submission" date="2016-10" db="EMBL/GenBank/DDBJ databases">
        <authorList>
            <person name="de Groot N.N."/>
        </authorList>
    </citation>
    <scope>NUCLEOTIDE SEQUENCE [LARGE SCALE GENOMIC DNA]</scope>
    <source>
        <strain evidence="6">DSM 15758</strain>
    </source>
</reference>
<gene>
    <name evidence="3" type="ORF">A4V15_11895</name>
    <name evidence="4" type="ORF">SAMN05216279_13045</name>
</gene>
<evidence type="ECO:0000256" key="1">
    <source>
        <dbReference type="SAM" id="MobiDB-lite"/>
    </source>
</evidence>
<dbReference type="InterPro" id="IPR007973">
    <property type="entry name" value="Pilus_assembly_TraE"/>
</dbReference>
<name>A0A178LKW5_9PSED</name>
<evidence type="ECO:0000313" key="4">
    <source>
        <dbReference type="EMBL" id="SCZ48718.1"/>
    </source>
</evidence>
<evidence type="ECO:0000313" key="6">
    <source>
        <dbReference type="Proteomes" id="UP000183046"/>
    </source>
</evidence>
<evidence type="ECO:0000256" key="2">
    <source>
        <dbReference type="SAM" id="Phobius"/>
    </source>
</evidence>
<accession>A0A178LKW5</accession>
<dbReference type="EMBL" id="LWCR01000003">
    <property type="protein sequence ID" value="OAN31757.1"/>
    <property type="molecule type" value="Genomic_DNA"/>
</dbReference>
<evidence type="ECO:0000313" key="3">
    <source>
        <dbReference type="EMBL" id="OAN31757.1"/>
    </source>
</evidence>
<dbReference type="AlphaFoldDB" id="A0A178LKW5"/>